<dbReference type="InterPro" id="IPR001444">
    <property type="entry name" value="Flag_bb_rod_N"/>
</dbReference>
<dbReference type="InterPro" id="IPR019776">
    <property type="entry name" value="Flagellar_basal_body_rod_CS"/>
</dbReference>
<accession>A0A1L4CZ21</accession>
<comment type="subcellular location">
    <subcellularLocation>
        <location evidence="1 6">Bacterial flagellum basal body</location>
    </subcellularLocation>
</comment>
<dbReference type="GO" id="GO:0030694">
    <property type="term" value="C:bacterial-type flagellum basal body, rod"/>
    <property type="evidence" value="ECO:0007669"/>
    <property type="project" value="UniProtKB-UniRule"/>
</dbReference>
<evidence type="ECO:0000256" key="6">
    <source>
        <dbReference type="RuleBase" id="RU362062"/>
    </source>
</evidence>
<dbReference type="InterPro" id="IPR010930">
    <property type="entry name" value="Flg_bb/hook_C_dom"/>
</dbReference>
<feature type="domain" description="Flagellar basal body rod protein N-terminal" evidence="7">
    <location>
        <begin position="7"/>
        <end position="34"/>
    </location>
</feature>
<dbReference type="GO" id="GO:0071978">
    <property type="term" value="P:bacterial-type flagellum-dependent swarming motility"/>
    <property type="evidence" value="ECO:0007669"/>
    <property type="project" value="TreeGrafter"/>
</dbReference>
<protein>
    <recommendedName>
        <fullName evidence="3 6">Flagellar basal-body rod protein FlgC</fullName>
    </recommendedName>
</protein>
<dbReference type="RefSeq" id="WP_148696915.1">
    <property type="nucleotide sequence ID" value="NZ_CP017834.1"/>
</dbReference>
<evidence type="ECO:0000259" key="8">
    <source>
        <dbReference type="Pfam" id="PF06429"/>
    </source>
</evidence>
<proteinExistence type="inferred from homology"/>
<gene>
    <name evidence="9" type="ORF">AXG55_04425</name>
</gene>
<feature type="domain" description="Flagellar basal-body/hook protein C-terminal" evidence="8">
    <location>
        <begin position="99"/>
        <end position="141"/>
    </location>
</feature>
<dbReference type="InterPro" id="IPR006299">
    <property type="entry name" value="FlgC"/>
</dbReference>
<organism evidence="9 10">
    <name type="scientific">Silvanigrella aquatica</name>
    <dbReference type="NCBI Taxonomy" id="1915309"/>
    <lineage>
        <taxon>Bacteria</taxon>
        <taxon>Pseudomonadati</taxon>
        <taxon>Bdellovibrionota</taxon>
        <taxon>Oligoflexia</taxon>
        <taxon>Silvanigrellales</taxon>
        <taxon>Silvanigrellaceae</taxon>
        <taxon>Silvanigrella</taxon>
    </lineage>
</organism>
<dbReference type="EMBL" id="CP017834">
    <property type="protein sequence ID" value="APJ03187.1"/>
    <property type="molecule type" value="Genomic_DNA"/>
</dbReference>
<dbReference type="PROSITE" id="PS00588">
    <property type="entry name" value="FLAGELLA_BB_ROD"/>
    <property type="match status" value="1"/>
</dbReference>
<evidence type="ECO:0000256" key="3">
    <source>
        <dbReference type="ARBA" id="ARBA00017941"/>
    </source>
</evidence>
<comment type="similarity">
    <text evidence="2">Belongs to the flagella basal body rod proteins family.</text>
</comment>
<dbReference type="PANTHER" id="PTHR30435">
    <property type="entry name" value="FLAGELLAR PROTEIN"/>
    <property type="match status" value="1"/>
</dbReference>
<evidence type="ECO:0000313" key="9">
    <source>
        <dbReference type="EMBL" id="APJ03187.1"/>
    </source>
</evidence>
<dbReference type="Pfam" id="PF00460">
    <property type="entry name" value="Flg_bb_rod"/>
    <property type="match status" value="1"/>
</dbReference>
<dbReference type="PANTHER" id="PTHR30435:SF2">
    <property type="entry name" value="FLAGELLAR BASAL-BODY ROD PROTEIN FLGC"/>
    <property type="match status" value="1"/>
</dbReference>
<reference evidence="9 10" key="1">
    <citation type="submission" date="2016-10" db="EMBL/GenBank/DDBJ databases">
        <title>Silvanigrella aquatica sp. nov., isolated from a freshwater lake located in the Black Forest, Germany, description of Silvanigrellaceae fam. nov., Silvanigrellales ord. nov., reclassification of the order Bdellovibrionales in the class Oligoflexia, reclassification of the families Bacteriovoracaceae and Halobacteriovoraceae in the new order Bacteriovoracales ord. nov., and reclassification of the family Pseudobacteriovoracaceae in the order Oligoflexiales.</title>
        <authorList>
            <person name="Hahn M.W."/>
            <person name="Schmidt J."/>
            <person name="Koll U."/>
            <person name="Rohde M."/>
            <person name="Verbag S."/>
            <person name="Pitt A."/>
            <person name="Nakai R."/>
            <person name="Naganuma T."/>
            <person name="Lang E."/>
        </authorList>
    </citation>
    <scope>NUCLEOTIDE SEQUENCE [LARGE SCALE GENOMIC DNA]</scope>
    <source>
        <strain evidence="9 10">MWH-Nonnen-W8red</strain>
    </source>
</reference>
<dbReference type="AlphaFoldDB" id="A0A1L4CZ21"/>
<keyword evidence="4 6" id="KW-0975">Bacterial flagellum</keyword>
<evidence type="ECO:0000259" key="7">
    <source>
        <dbReference type="Pfam" id="PF00460"/>
    </source>
</evidence>
<dbReference type="STRING" id="1915309.AXG55_04425"/>
<evidence type="ECO:0000256" key="4">
    <source>
        <dbReference type="ARBA" id="ARBA00023143"/>
    </source>
</evidence>
<keyword evidence="9" id="KW-0966">Cell projection</keyword>
<name>A0A1L4CZ21_9BACT</name>
<keyword evidence="10" id="KW-1185">Reference proteome</keyword>
<evidence type="ECO:0000313" key="10">
    <source>
        <dbReference type="Proteomes" id="UP000184731"/>
    </source>
</evidence>
<keyword evidence="9" id="KW-0969">Cilium</keyword>
<evidence type="ECO:0000256" key="2">
    <source>
        <dbReference type="ARBA" id="ARBA00009677"/>
    </source>
</evidence>
<comment type="subunit">
    <text evidence="5 6">The basal body constitutes a major portion of the flagellar organelle and consists of four rings (L,P,S, and M) mounted on a central rod. The rod consists of about 26 subunits of FlgG in the distal portion, and FlgB, FlgC and FlgF are thought to build up the proximal portion of the rod with about 6 subunits each.</text>
</comment>
<dbReference type="Proteomes" id="UP000184731">
    <property type="component" value="Chromosome"/>
</dbReference>
<dbReference type="NCBIfam" id="TIGR01395">
    <property type="entry name" value="FlgC"/>
    <property type="match status" value="1"/>
</dbReference>
<dbReference type="Pfam" id="PF06429">
    <property type="entry name" value="Flg_bbr_C"/>
    <property type="match status" value="1"/>
</dbReference>
<dbReference type="OrthoDB" id="5294009at2"/>
<keyword evidence="9" id="KW-0282">Flagellum</keyword>
<sequence length="145" mass="15971">MSFLEGLRISASGLSAERIRMNVISSNLANANTSRTEEGGPYKRKDVLFTARNSGLSFDNLMRLAFDPNLKEVKVDGITEDRRAPRLVYNPNHPDANEKGYVAMPNISVMEEMVNMITSNRSFESNTQAINATKSMAITAIGIGK</sequence>
<evidence type="ECO:0000256" key="1">
    <source>
        <dbReference type="ARBA" id="ARBA00004117"/>
    </source>
</evidence>
<dbReference type="KEGG" id="saqi:AXG55_04425"/>
<evidence type="ECO:0000256" key="5">
    <source>
        <dbReference type="ARBA" id="ARBA00025933"/>
    </source>
</evidence>